<name>A0A4R6U0Q2_9BACI</name>
<accession>A0A4R6U0Q2</accession>
<dbReference type="EMBL" id="SNYJ01000008">
    <property type="protein sequence ID" value="TDQ39246.1"/>
    <property type="molecule type" value="Genomic_DNA"/>
</dbReference>
<gene>
    <name evidence="1" type="ORF">EV213_108198</name>
</gene>
<sequence>MNIVITKSSLQYKAPFGVTKRLPEHFSKRVVNYETNGQERRIFITKAQLPLEATEDEIITYITANADQSELVADYEKLQQDQLQQTLTMAALYEMVMTMGGDSNGKS</sequence>
<reference evidence="1 2" key="1">
    <citation type="submission" date="2019-03" db="EMBL/GenBank/DDBJ databases">
        <title>Genomic Encyclopedia of Type Strains, Phase IV (KMG-IV): sequencing the most valuable type-strain genomes for metagenomic binning, comparative biology and taxonomic classification.</title>
        <authorList>
            <person name="Goeker M."/>
        </authorList>
    </citation>
    <scope>NUCLEOTIDE SEQUENCE [LARGE SCALE GENOMIC DNA]</scope>
    <source>
        <strain evidence="1 2">DSM 28697</strain>
    </source>
</reference>
<keyword evidence="2" id="KW-1185">Reference proteome</keyword>
<dbReference type="AlphaFoldDB" id="A0A4R6U0Q2"/>
<organism evidence="1 2">
    <name type="scientific">Aureibacillus halotolerans</name>
    <dbReference type="NCBI Taxonomy" id="1508390"/>
    <lineage>
        <taxon>Bacteria</taxon>
        <taxon>Bacillati</taxon>
        <taxon>Bacillota</taxon>
        <taxon>Bacilli</taxon>
        <taxon>Bacillales</taxon>
        <taxon>Bacillaceae</taxon>
        <taxon>Aureibacillus</taxon>
    </lineage>
</organism>
<comment type="caution">
    <text evidence="1">The sequence shown here is derived from an EMBL/GenBank/DDBJ whole genome shotgun (WGS) entry which is preliminary data.</text>
</comment>
<evidence type="ECO:0000313" key="1">
    <source>
        <dbReference type="EMBL" id="TDQ39246.1"/>
    </source>
</evidence>
<evidence type="ECO:0000313" key="2">
    <source>
        <dbReference type="Proteomes" id="UP000295632"/>
    </source>
</evidence>
<dbReference type="RefSeq" id="WP_133580670.1">
    <property type="nucleotide sequence ID" value="NZ_SNYJ01000008.1"/>
</dbReference>
<dbReference type="Proteomes" id="UP000295632">
    <property type="component" value="Unassembled WGS sequence"/>
</dbReference>
<proteinExistence type="predicted"/>
<protein>
    <submittedName>
        <fullName evidence="1">Uncharacterized protein</fullName>
    </submittedName>
</protein>